<dbReference type="PANTHER" id="PTHR30461">
    <property type="entry name" value="DNA-INVERTASE FROM LAMBDOID PROPHAGE"/>
    <property type="match status" value="1"/>
</dbReference>
<dbReference type="InterPro" id="IPR011109">
    <property type="entry name" value="DNA_bind_recombinase_dom"/>
</dbReference>
<reference evidence="3 4" key="1">
    <citation type="submission" date="2018-12" db="EMBL/GenBank/DDBJ databases">
        <title>Sphingomonas sp. HMF7854 Genome sequencing and assembly.</title>
        <authorList>
            <person name="Cha I."/>
            <person name="Kang H."/>
            <person name="Kim H."/>
            <person name="Kang J."/>
            <person name="Joh K."/>
        </authorList>
    </citation>
    <scope>NUCLEOTIDE SEQUENCE [LARGE SCALE GENOMIC DNA]</scope>
    <source>
        <strain evidence="3 4">HMF7854</strain>
    </source>
</reference>
<feature type="domain" description="Recombinase" evidence="2">
    <location>
        <begin position="170"/>
        <end position="284"/>
    </location>
</feature>
<keyword evidence="4" id="KW-1185">Reference proteome</keyword>
<dbReference type="InterPro" id="IPR036162">
    <property type="entry name" value="Resolvase-like_N_sf"/>
</dbReference>
<proteinExistence type="predicted"/>
<protein>
    <submittedName>
        <fullName evidence="3">Recombinase family protein</fullName>
    </submittedName>
</protein>
<dbReference type="SMART" id="SM00857">
    <property type="entry name" value="Resolvase"/>
    <property type="match status" value="1"/>
</dbReference>
<dbReference type="Pfam" id="PF00239">
    <property type="entry name" value="Resolvase"/>
    <property type="match status" value="1"/>
</dbReference>
<dbReference type="Pfam" id="PF07508">
    <property type="entry name" value="Recombinase"/>
    <property type="match status" value="1"/>
</dbReference>
<dbReference type="EMBL" id="RWJF01000001">
    <property type="protein sequence ID" value="RST31323.1"/>
    <property type="molecule type" value="Genomic_DNA"/>
</dbReference>
<dbReference type="GO" id="GO:0003677">
    <property type="term" value="F:DNA binding"/>
    <property type="evidence" value="ECO:0007669"/>
    <property type="project" value="InterPro"/>
</dbReference>
<accession>A0A429VBE2</accession>
<comment type="caution">
    <text evidence="3">The sequence shown here is derived from an EMBL/GenBank/DDBJ whole genome shotgun (WGS) entry which is preliminary data.</text>
</comment>
<dbReference type="PANTHER" id="PTHR30461:SF23">
    <property type="entry name" value="DNA RECOMBINASE-RELATED"/>
    <property type="match status" value="1"/>
</dbReference>
<dbReference type="RefSeq" id="WP_126719151.1">
    <property type="nucleotide sequence ID" value="NZ_RWJF01000001.1"/>
</dbReference>
<evidence type="ECO:0000313" key="4">
    <source>
        <dbReference type="Proteomes" id="UP000274661"/>
    </source>
</evidence>
<dbReference type="SUPFAM" id="SSF109709">
    <property type="entry name" value="KorB DNA-binding domain-like"/>
    <property type="match status" value="1"/>
</dbReference>
<dbReference type="SUPFAM" id="SSF53041">
    <property type="entry name" value="Resolvase-like"/>
    <property type="match status" value="1"/>
</dbReference>
<name>A0A429VBE2_9SPHN</name>
<evidence type="ECO:0000259" key="2">
    <source>
        <dbReference type="PROSITE" id="PS51737"/>
    </source>
</evidence>
<dbReference type="CDD" id="cd03768">
    <property type="entry name" value="SR_ResInv"/>
    <property type="match status" value="1"/>
</dbReference>
<dbReference type="OrthoDB" id="7277848at2"/>
<gene>
    <name evidence="3" type="ORF">HMF7854_11095</name>
</gene>
<dbReference type="Proteomes" id="UP000274661">
    <property type="component" value="Unassembled WGS sequence"/>
</dbReference>
<feature type="domain" description="Resolvase/invertase-type recombinase catalytic" evidence="1">
    <location>
        <begin position="10"/>
        <end position="162"/>
    </location>
</feature>
<dbReference type="Gene3D" id="3.40.50.1390">
    <property type="entry name" value="Resolvase, N-terminal catalytic domain"/>
    <property type="match status" value="1"/>
</dbReference>
<dbReference type="InterPro" id="IPR050639">
    <property type="entry name" value="SSR_resolvase"/>
</dbReference>
<sequence length="583" mass="66150">MEDRGQNSVRCAIYTRKSTLVGASQEWTSLEAQREVCSAYIRCHAHLGWSEVSTLYADEGWSGGDLNRPALTRLLADMAAGEIDVVLFYKIDRLTRSLADFVRLMDGVQRLGVAFVSVTQSFDTSTSMGRMVLNILLTFAQFEREMLSDRVRDKLLSMRQRGLHVQGPPPLGYDRVQGRLVVNEAEAKLVRTIFERYQEFPNAHGVLRQLQAEGVRCKQILTRKGKVRGGGLIERGTMYSVLKNPVYIGFIRSGTEWFPGVHPPIVERSLWDSVQQLRAVRTKAKVPWDRGKFLLRDLLLGDDGRRYYCSERGGGVRYYQSAPKSRRDPCSPGLVRVNADETERLVVVALRGLLDDRTRLKRLLLSGQPRPSDKHLEDAGSVASQRVDMMNRTALREWLVAVLDHLVVTVTDLRLYISIAALEQFLSWDGFGHFQVPVERQKGERLYLLSLDAQLTCAHRDFSLPVQRSGRTGAPNRKLVNLLRRALSAQRLILEERETSPEVLAKRFRLSVSAFHRLLRVNYLAPDIRAAILDGQQPSGLSVRDLMYKPMPLDWTQQRRFFKFTEIDGARESSPVDVGAVIT</sequence>
<dbReference type="PROSITE" id="PS51737">
    <property type="entry name" value="RECOMBINASE_DNA_BIND"/>
    <property type="match status" value="1"/>
</dbReference>
<dbReference type="AlphaFoldDB" id="A0A429VBE2"/>
<dbReference type="InterPro" id="IPR006119">
    <property type="entry name" value="Resolv_N"/>
</dbReference>
<evidence type="ECO:0000313" key="3">
    <source>
        <dbReference type="EMBL" id="RST31323.1"/>
    </source>
</evidence>
<dbReference type="GO" id="GO:0000150">
    <property type="term" value="F:DNA strand exchange activity"/>
    <property type="evidence" value="ECO:0007669"/>
    <property type="project" value="InterPro"/>
</dbReference>
<dbReference type="PROSITE" id="PS51736">
    <property type="entry name" value="RECOMBINASES_3"/>
    <property type="match status" value="1"/>
</dbReference>
<dbReference type="InterPro" id="IPR038109">
    <property type="entry name" value="DNA_bind_recomb_sf"/>
</dbReference>
<organism evidence="3 4">
    <name type="scientific">Sphingomonas ginkgonis</name>
    <dbReference type="NCBI Taxonomy" id="2315330"/>
    <lineage>
        <taxon>Bacteria</taxon>
        <taxon>Pseudomonadati</taxon>
        <taxon>Pseudomonadota</taxon>
        <taxon>Alphaproteobacteria</taxon>
        <taxon>Sphingomonadales</taxon>
        <taxon>Sphingomonadaceae</taxon>
        <taxon>Sphingomonas</taxon>
    </lineage>
</organism>
<dbReference type="Gene3D" id="3.90.1750.20">
    <property type="entry name" value="Putative Large Serine Recombinase, Chain B, Domain 2"/>
    <property type="match status" value="1"/>
</dbReference>
<evidence type="ECO:0000259" key="1">
    <source>
        <dbReference type="PROSITE" id="PS51736"/>
    </source>
</evidence>